<keyword evidence="1" id="KW-1133">Transmembrane helix</keyword>
<keyword evidence="1" id="KW-0472">Membrane</keyword>
<dbReference type="OrthoDB" id="4304at2"/>
<evidence type="ECO:0000313" key="3">
    <source>
        <dbReference type="Proteomes" id="UP000043699"/>
    </source>
</evidence>
<name>A0A098EJ22_9BACL</name>
<evidence type="ECO:0000256" key="1">
    <source>
        <dbReference type="SAM" id="Phobius"/>
    </source>
</evidence>
<proteinExistence type="predicted"/>
<evidence type="ECO:0000313" key="2">
    <source>
        <dbReference type="EMBL" id="CEG22284.1"/>
    </source>
</evidence>
<dbReference type="InterPro" id="IPR015001">
    <property type="entry name" value="DUF1850"/>
</dbReference>
<feature type="transmembrane region" description="Helical" evidence="1">
    <location>
        <begin position="6"/>
        <end position="26"/>
    </location>
</feature>
<dbReference type="STRING" id="1499687.BN1080_01208"/>
<keyword evidence="3" id="KW-1185">Reference proteome</keyword>
<evidence type="ECO:0008006" key="4">
    <source>
        <dbReference type="Google" id="ProtNLM"/>
    </source>
</evidence>
<accession>A0A098EJ22</accession>
<organism evidence="2 3">
    <name type="scientific">Planococcus massiliensis</name>
    <dbReference type="NCBI Taxonomy" id="1499687"/>
    <lineage>
        <taxon>Bacteria</taxon>
        <taxon>Bacillati</taxon>
        <taxon>Bacillota</taxon>
        <taxon>Bacilli</taxon>
        <taxon>Bacillales</taxon>
        <taxon>Caryophanaceae</taxon>
        <taxon>Planococcus</taxon>
    </lineage>
</organism>
<sequence length="174" mass="19819">MPTKTNQWILLSVLALILILSALVFIPMEKNLVFIDNREAALSAFIKVEGDAFQINYTHSIHLSDVLESYELSPDDNLRMVELEYEDFNIGMPSNAGEGETFVEKDGKYLITNMNKEVSDFRLFVGDIDADLFLLANGQEYDLKKTLDRGKSYTVKVQRLSLFEQLEGVNLNEQ</sequence>
<dbReference type="EMBL" id="CCXS01000001">
    <property type="protein sequence ID" value="CEG22284.1"/>
    <property type="molecule type" value="Genomic_DNA"/>
</dbReference>
<reference evidence="2 3" key="1">
    <citation type="submission" date="2014-09" db="EMBL/GenBank/DDBJ databases">
        <authorList>
            <person name="Urmite Genomes Urmite Genomes"/>
        </authorList>
    </citation>
    <scope>NUCLEOTIDE SEQUENCE [LARGE SCALE GENOMIC DNA]</scope>
    <source>
        <strain evidence="2 3">ES2</strain>
    </source>
</reference>
<keyword evidence="1" id="KW-0812">Transmembrane</keyword>
<dbReference type="RefSeq" id="WP_052650990.1">
    <property type="nucleotide sequence ID" value="NZ_CCXS01000001.1"/>
</dbReference>
<dbReference type="Proteomes" id="UP000043699">
    <property type="component" value="Unassembled WGS sequence"/>
</dbReference>
<gene>
    <name evidence="2" type="ORF">BN1080_01208</name>
</gene>
<dbReference type="Pfam" id="PF08905">
    <property type="entry name" value="DUF1850"/>
    <property type="match status" value="1"/>
</dbReference>
<protein>
    <recommendedName>
        <fullName evidence="4">DUF1850 domain-containing protein</fullName>
    </recommendedName>
</protein>
<dbReference type="AlphaFoldDB" id="A0A098EJ22"/>